<protein>
    <submittedName>
        <fullName evidence="1">Uncharacterized protein</fullName>
    </submittedName>
</protein>
<evidence type="ECO:0000313" key="2">
    <source>
        <dbReference type="Proteomes" id="UP000272928"/>
    </source>
</evidence>
<organism evidence="1 2">
    <name type="scientific">Streptococcus mitis</name>
    <dbReference type="NCBI Taxonomy" id="28037"/>
    <lineage>
        <taxon>Bacteria</taxon>
        <taxon>Bacillati</taxon>
        <taxon>Bacillota</taxon>
        <taxon>Bacilli</taxon>
        <taxon>Lactobacillales</taxon>
        <taxon>Streptococcaceae</taxon>
        <taxon>Streptococcus</taxon>
        <taxon>Streptococcus mitis group</taxon>
    </lineage>
</organism>
<dbReference type="EMBL" id="RJNQ01000019">
    <property type="protein sequence ID" value="RSI76331.1"/>
    <property type="molecule type" value="Genomic_DNA"/>
</dbReference>
<proteinExistence type="predicted"/>
<sequence>MRGALNKPDIDEKYVVELLVLLLDDKFDEYDFDNLINQNSYDSLDVTLQNKIQKIVKKYIRQFIALDENEISIPLYESILNANDVLLEHKKELFEKLISDSGSQIEVDKLTLLGDYLDLLELPDIMQILKEQIDYDIYTEWEVALDKLNQNEDNSGKGNQEAKVSYSEFNEKLLDYLKKRKLISNKSKHENSVLKLYGFRKKQIEYSDEAEEKQ</sequence>
<evidence type="ECO:0000313" key="1">
    <source>
        <dbReference type="EMBL" id="RSI76331.1"/>
    </source>
</evidence>
<dbReference type="Proteomes" id="UP000272928">
    <property type="component" value="Unassembled WGS sequence"/>
</dbReference>
<reference evidence="1 2" key="1">
    <citation type="submission" date="2018-11" db="EMBL/GenBank/DDBJ databases">
        <title>Species Designations Belie Phenotypic and Genotypic Heterogeneity in Oral Streptococci.</title>
        <authorList>
            <person name="Velsko I."/>
        </authorList>
    </citation>
    <scope>NUCLEOTIDE SEQUENCE [LARGE SCALE GENOMIC DNA]</scope>
    <source>
        <strain evidence="1 2">BCA16</strain>
    </source>
</reference>
<gene>
    <name evidence="1" type="ORF">D8856_08380</name>
</gene>
<accession>A0A3R9HZJ4</accession>
<name>A0A3R9HZJ4_STRMT</name>
<comment type="caution">
    <text evidence="1">The sequence shown here is derived from an EMBL/GenBank/DDBJ whole genome shotgun (WGS) entry which is preliminary data.</text>
</comment>
<dbReference type="AlphaFoldDB" id="A0A3R9HZJ4"/>